<dbReference type="PANTHER" id="PTHR46847:SF1">
    <property type="entry name" value="D-ALLOSE-BINDING PERIPLASMIC PROTEIN-RELATED"/>
    <property type="match status" value="1"/>
</dbReference>
<keyword evidence="6" id="KW-1185">Reference proteome</keyword>
<dbReference type="Proteomes" id="UP000182321">
    <property type="component" value="Unassembled WGS sequence"/>
</dbReference>
<reference evidence="6" key="1">
    <citation type="submission" date="2016-10" db="EMBL/GenBank/DDBJ databases">
        <authorList>
            <person name="Varghese N."/>
        </authorList>
    </citation>
    <scope>NUCLEOTIDE SEQUENCE [LARGE SCALE GENOMIC DNA]</scope>
    <source>
        <strain evidence="6">ACV-9</strain>
    </source>
</reference>
<dbReference type="InterPro" id="IPR025997">
    <property type="entry name" value="SBP_2_dom"/>
</dbReference>
<organism evidence="5 6">
    <name type="scientific">Pseudobutyrivibrio ruminis</name>
    <dbReference type="NCBI Taxonomy" id="46206"/>
    <lineage>
        <taxon>Bacteria</taxon>
        <taxon>Bacillati</taxon>
        <taxon>Bacillota</taxon>
        <taxon>Clostridia</taxon>
        <taxon>Lachnospirales</taxon>
        <taxon>Lachnospiraceae</taxon>
        <taxon>Pseudobutyrivibrio</taxon>
    </lineage>
</organism>
<proteinExistence type="inferred from homology"/>
<accession>A0A1H7EXC8</accession>
<comment type="similarity">
    <text evidence="2">Belongs to the bacterial solute-binding protein 2 family.</text>
</comment>
<evidence type="ECO:0000256" key="1">
    <source>
        <dbReference type="ARBA" id="ARBA00004196"/>
    </source>
</evidence>
<sequence>MKIFGGKRRLKSNSALAIAAGCAVAFMFIATVISIGIYQQRMDEAKELLVEAEYEQYDSYVIMISSNDSSDFWQEVYKSAKEYGSEQGVYVDMLSTSIDKSYSKAEYMEMAIESNCDAIFLEGDDSPETAEMVAKAKHADIPVFTLESDIDMANRVSYIGANSYTIASLYGETLAANLVKQKKVMVLAGNTVNPTEASAFVNNMQSALDGRELPNGNLDFEVRTVESKDAFANEEYIQNLFKENDLAPVVICLDQESTESFYQAMIDYNKVGQIMLLGSDVSPTILTGIKQGVILSTVYVDAQSIGVSAAEAYIEYRDAGYVSDYISVDANVIDATNIDEAMEEVENE</sequence>
<dbReference type="Pfam" id="PF13407">
    <property type="entry name" value="Peripla_BP_4"/>
    <property type="match status" value="1"/>
</dbReference>
<dbReference type="GO" id="GO:0030246">
    <property type="term" value="F:carbohydrate binding"/>
    <property type="evidence" value="ECO:0007669"/>
    <property type="project" value="UniProtKB-ARBA"/>
</dbReference>
<evidence type="ECO:0000256" key="2">
    <source>
        <dbReference type="ARBA" id="ARBA00007639"/>
    </source>
</evidence>
<dbReference type="Gene3D" id="3.40.50.2300">
    <property type="match status" value="2"/>
</dbReference>
<dbReference type="PANTHER" id="PTHR46847">
    <property type="entry name" value="D-ALLOSE-BINDING PERIPLASMIC PROTEIN-RELATED"/>
    <property type="match status" value="1"/>
</dbReference>
<gene>
    <name evidence="5" type="ORF">SAMN02910377_00160</name>
</gene>
<dbReference type="SUPFAM" id="SSF53822">
    <property type="entry name" value="Periplasmic binding protein-like I"/>
    <property type="match status" value="1"/>
</dbReference>
<evidence type="ECO:0000259" key="4">
    <source>
        <dbReference type="Pfam" id="PF13407"/>
    </source>
</evidence>
<dbReference type="InterPro" id="IPR028082">
    <property type="entry name" value="Peripla_BP_I"/>
</dbReference>
<evidence type="ECO:0000256" key="3">
    <source>
        <dbReference type="ARBA" id="ARBA00022729"/>
    </source>
</evidence>
<keyword evidence="3" id="KW-0732">Signal</keyword>
<name>A0A1H7EXC8_9FIRM</name>
<dbReference type="EMBL" id="FNZX01000003">
    <property type="protein sequence ID" value="SEK18254.1"/>
    <property type="molecule type" value="Genomic_DNA"/>
</dbReference>
<feature type="domain" description="Periplasmic binding protein" evidence="4">
    <location>
        <begin position="63"/>
        <end position="315"/>
    </location>
</feature>
<protein>
    <submittedName>
        <fullName evidence="5">Ribose transport system substrate-binding protein</fullName>
    </submittedName>
</protein>
<dbReference type="AlphaFoldDB" id="A0A1H7EXC8"/>
<dbReference type="GO" id="GO:0030313">
    <property type="term" value="C:cell envelope"/>
    <property type="evidence" value="ECO:0007669"/>
    <property type="project" value="UniProtKB-SubCell"/>
</dbReference>
<evidence type="ECO:0000313" key="6">
    <source>
        <dbReference type="Proteomes" id="UP000182321"/>
    </source>
</evidence>
<dbReference type="PROSITE" id="PS51257">
    <property type="entry name" value="PROKAR_LIPOPROTEIN"/>
    <property type="match status" value="1"/>
</dbReference>
<dbReference type="RefSeq" id="WP_074788687.1">
    <property type="nucleotide sequence ID" value="NZ_FNZX01000003.1"/>
</dbReference>
<comment type="subcellular location">
    <subcellularLocation>
        <location evidence="1">Cell envelope</location>
    </subcellularLocation>
</comment>
<evidence type="ECO:0000313" key="5">
    <source>
        <dbReference type="EMBL" id="SEK18254.1"/>
    </source>
</evidence>